<evidence type="ECO:0000256" key="5">
    <source>
        <dbReference type="ARBA" id="ARBA00022989"/>
    </source>
</evidence>
<sequence>MFNANGVVIILIAINAVIFYVTQSFSEVMYDTLGLFYPLNDTFQPWQFFTHMFMHGGFGHLLLNMFGLLMFGSLLERVWGKWRFLVFFLLSGLGAALFYQVTNYIQFDTNYQQLLSAGLTVEEVKSMLQKGMYPPTVLSEEQAGDLISIYNSPMVGASGALYGLLVAFAMLFPNHKLFLLFLPVPIPAKFFIPVLIAIDVGLGFFGTSLFGLNVAHFAHVGGAITGFLLMIFWKTRPPKIIPSK</sequence>
<proteinExistence type="inferred from homology"/>
<comment type="subcellular location">
    <subcellularLocation>
        <location evidence="1">Membrane</location>
        <topology evidence="1">Multi-pass membrane protein</topology>
    </subcellularLocation>
</comment>
<dbReference type="AlphaFoldDB" id="A0A6S6SRL3"/>
<feature type="transmembrane region" description="Helical" evidence="7">
    <location>
        <begin position="177"/>
        <end position="198"/>
    </location>
</feature>
<evidence type="ECO:0000256" key="4">
    <source>
        <dbReference type="ARBA" id="ARBA00022801"/>
    </source>
</evidence>
<dbReference type="SUPFAM" id="SSF144091">
    <property type="entry name" value="Rhomboid-like"/>
    <property type="match status" value="1"/>
</dbReference>
<dbReference type="InterPro" id="IPR022764">
    <property type="entry name" value="Peptidase_S54_rhomboid_dom"/>
</dbReference>
<dbReference type="PANTHER" id="PTHR43731">
    <property type="entry name" value="RHOMBOID PROTEASE"/>
    <property type="match status" value="1"/>
</dbReference>
<evidence type="ECO:0000256" key="6">
    <source>
        <dbReference type="ARBA" id="ARBA00023136"/>
    </source>
</evidence>
<comment type="similarity">
    <text evidence="2">Belongs to the peptidase S54 family.</text>
</comment>
<dbReference type="EMBL" id="CACVAY010000034">
    <property type="protein sequence ID" value="CAA6807581.1"/>
    <property type="molecule type" value="Genomic_DNA"/>
</dbReference>
<keyword evidence="5 7" id="KW-1133">Transmembrane helix</keyword>
<feature type="transmembrane region" description="Helical" evidence="7">
    <location>
        <begin position="154"/>
        <end position="172"/>
    </location>
</feature>
<accession>A0A6S6SRL3</accession>
<feature type="transmembrane region" description="Helical" evidence="7">
    <location>
        <begin position="46"/>
        <end position="72"/>
    </location>
</feature>
<dbReference type="Pfam" id="PF01694">
    <property type="entry name" value="Rhomboid"/>
    <property type="match status" value="1"/>
</dbReference>
<dbReference type="GO" id="GO:0016020">
    <property type="term" value="C:membrane"/>
    <property type="evidence" value="ECO:0007669"/>
    <property type="project" value="UniProtKB-SubCell"/>
</dbReference>
<evidence type="ECO:0000259" key="8">
    <source>
        <dbReference type="Pfam" id="PF01694"/>
    </source>
</evidence>
<evidence type="ECO:0000256" key="7">
    <source>
        <dbReference type="SAM" id="Phobius"/>
    </source>
</evidence>
<dbReference type="PANTHER" id="PTHR43731:SF14">
    <property type="entry name" value="PRESENILIN-ASSOCIATED RHOMBOID-LIKE PROTEIN, MITOCHONDRIAL"/>
    <property type="match status" value="1"/>
</dbReference>
<name>A0A6S6SRL3_9GAMM</name>
<evidence type="ECO:0000313" key="9">
    <source>
        <dbReference type="EMBL" id="CAA6807581.1"/>
    </source>
</evidence>
<evidence type="ECO:0000256" key="2">
    <source>
        <dbReference type="ARBA" id="ARBA00009045"/>
    </source>
</evidence>
<gene>
    <name evidence="9" type="ORF">HELGO_WM12574</name>
</gene>
<dbReference type="Gene3D" id="1.20.1540.10">
    <property type="entry name" value="Rhomboid-like"/>
    <property type="match status" value="1"/>
</dbReference>
<dbReference type="InterPro" id="IPR050925">
    <property type="entry name" value="Rhomboid_protease_S54"/>
</dbReference>
<reference evidence="9" key="1">
    <citation type="submission" date="2020-01" db="EMBL/GenBank/DDBJ databases">
        <authorList>
            <person name="Meier V. D."/>
            <person name="Meier V D."/>
        </authorList>
    </citation>
    <scope>NUCLEOTIDE SEQUENCE</scope>
    <source>
        <strain evidence="9">HLG_WM_MAG_07</strain>
    </source>
</reference>
<dbReference type="SMART" id="SM01160">
    <property type="entry name" value="DUF1751"/>
    <property type="match status" value="1"/>
</dbReference>
<protein>
    <submittedName>
        <fullName evidence="9">GlpG protein (Membrane protein of glp regulon)</fullName>
    </submittedName>
</protein>
<feature type="transmembrane region" description="Helical" evidence="7">
    <location>
        <begin position="210"/>
        <end position="233"/>
    </location>
</feature>
<feature type="transmembrane region" description="Helical" evidence="7">
    <location>
        <begin position="84"/>
        <end position="101"/>
    </location>
</feature>
<feature type="domain" description="Peptidase S54 rhomboid" evidence="8">
    <location>
        <begin position="44"/>
        <end position="231"/>
    </location>
</feature>
<keyword evidence="3 7" id="KW-0812">Transmembrane</keyword>
<evidence type="ECO:0000256" key="1">
    <source>
        <dbReference type="ARBA" id="ARBA00004141"/>
    </source>
</evidence>
<evidence type="ECO:0000256" key="3">
    <source>
        <dbReference type="ARBA" id="ARBA00022692"/>
    </source>
</evidence>
<dbReference type="GO" id="GO:0004252">
    <property type="term" value="F:serine-type endopeptidase activity"/>
    <property type="evidence" value="ECO:0007669"/>
    <property type="project" value="InterPro"/>
</dbReference>
<keyword evidence="4" id="KW-0378">Hydrolase</keyword>
<organism evidence="9">
    <name type="scientific">uncultured Thiotrichaceae bacterium</name>
    <dbReference type="NCBI Taxonomy" id="298394"/>
    <lineage>
        <taxon>Bacteria</taxon>
        <taxon>Pseudomonadati</taxon>
        <taxon>Pseudomonadota</taxon>
        <taxon>Gammaproteobacteria</taxon>
        <taxon>Thiotrichales</taxon>
        <taxon>Thiotrichaceae</taxon>
        <taxon>environmental samples</taxon>
    </lineage>
</organism>
<dbReference type="InterPro" id="IPR035952">
    <property type="entry name" value="Rhomboid-like_sf"/>
</dbReference>
<feature type="transmembrane region" description="Helical" evidence="7">
    <location>
        <begin position="7"/>
        <end position="26"/>
    </location>
</feature>
<keyword evidence="6 7" id="KW-0472">Membrane</keyword>